<name>A0A0F9MN60_9ZZZZ</name>
<dbReference type="EMBL" id="LAZR01009781">
    <property type="protein sequence ID" value="KKM70627.1"/>
    <property type="molecule type" value="Genomic_DNA"/>
</dbReference>
<sequence length="252" mass="28770">MKHPGNTTSLLIAQVEPPQKTDGGDYFYRTHAPGIAMAQEEGVYVVNLMNQHRRKAEIMTQVDILILKNICDPDILPLIRDRKKNGKLTVYEIADNLSALQPWNSVYFFYKNKENLVLVNRLASCCDALQTTCRELKRLYGHLNDNCEIFPNQISHVPHERPVKRGTEVIIGWGGSHGHLEDIAEIADSLIEWINTQPNVSLHLMCSEPIWKLFDPLPEHKKRRTLPGTIDDYYNFLRGIDIGIAPLKDTAF</sequence>
<evidence type="ECO:0000313" key="1">
    <source>
        <dbReference type="EMBL" id="KKM70627.1"/>
    </source>
</evidence>
<dbReference type="AlphaFoldDB" id="A0A0F9MN60"/>
<organism evidence="1">
    <name type="scientific">marine sediment metagenome</name>
    <dbReference type="NCBI Taxonomy" id="412755"/>
    <lineage>
        <taxon>unclassified sequences</taxon>
        <taxon>metagenomes</taxon>
        <taxon>ecological metagenomes</taxon>
    </lineage>
</organism>
<gene>
    <name evidence="1" type="ORF">LCGC14_1438860</name>
</gene>
<dbReference type="SUPFAM" id="SSF53756">
    <property type="entry name" value="UDP-Glycosyltransferase/glycogen phosphorylase"/>
    <property type="match status" value="1"/>
</dbReference>
<protein>
    <submittedName>
        <fullName evidence="1">Uncharacterized protein</fullName>
    </submittedName>
</protein>
<proteinExistence type="predicted"/>
<accession>A0A0F9MN60</accession>
<feature type="non-terminal residue" evidence="1">
    <location>
        <position position="252"/>
    </location>
</feature>
<comment type="caution">
    <text evidence="1">The sequence shown here is derived from an EMBL/GenBank/DDBJ whole genome shotgun (WGS) entry which is preliminary data.</text>
</comment>
<reference evidence="1" key="1">
    <citation type="journal article" date="2015" name="Nature">
        <title>Complex archaea that bridge the gap between prokaryotes and eukaryotes.</title>
        <authorList>
            <person name="Spang A."/>
            <person name="Saw J.H."/>
            <person name="Jorgensen S.L."/>
            <person name="Zaremba-Niedzwiedzka K."/>
            <person name="Martijn J."/>
            <person name="Lind A.E."/>
            <person name="van Eijk R."/>
            <person name="Schleper C."/>
            <person name="Guy L."/>
            <person name="Ettema T.J."/>
        </authorList>
    </citation>
    <scope>NUCLEOTIDE SEQUENCE</scope>
</reference>